<feature type="chain" id="PRO_5042248774" evidence="2">
    <location>
        <begin position="20"/>
        <end position="89"/>
    </location>
</feature>
<protein>
    <submittedName>
        <fullName evidence="3">Uncharacterized protein</fullName>
    </submittedName>
</protein>
<evidence type="ECO:0000256" key="1">
    <source>
        <dbReference type="SAM" id="Phobius"/>
    </source>
</evidence>
<comment type="caution">
    <text evidence="3">The sequence shown here is derived from an EMBL/GenBank/DDBJ whole genome shotgun (WGS) entry which is preliminary data.</text>
</comment>
<feature type="transmembrane region" description="Helical" evidence="1">
    <location>
        <begin position="70"/>
        <end position="88"/>
    </location>
</feature>
<keyword evidence="4" id="KW-1185">Reference proteome</keyword>
<gene>
    <name evidence="3" type="ORF">FB45DRAFT_207953</name>
</gene>
<evidence type="ECO:0000313" key="4">
    <source>
        <dbReference type="Proteomes" id="UP001221142"/>
    </source>
</evidence>
<organism evidence="3 4">
    <name type="scientific">Roridomyces roridus</name>
    <dbReference type="NCBI Taxonomy" id="1738132"/>
    <lineage>
        <taxon>Eukaryota</taxon>
        <taxon>Fungi</taxon>
        <taxon>Dikarya</taxon>
        <taxon>Basidiomycota</taxon>
        <taxon>Agaricomycotina</taxon>
        <taxon>Agaricomycetes</taxon>
        <taxon>Agaricomycetidae</taxon>
        <taxon>Agaricales</taxon>
        <taxon>Marasmiineae</taxon>
        <taxon>Mycenaceae</taxon>
        <taxon>Roridomyces</taxon>
    </lineage>
</organism>
<reference evidence="3" key="1">
    <citation type="submission" date="2023-03" db="EMBL/GenBank/DDBJ databases">
        <title>Massive genome expansion in bonnet fungi (Mycena s.s.) driven by repeated elements and novel gene families across ecological guilds.</title>
        <authorList>
            <consortium name="Lawrence Berkeley National Laboratory"/>
            <person name="Harder C.B."/>
            <person name="Miyauchi S."/>
            <person name="Viragh M."/>
            <person name="Kuo A."/>
            <person name="Thoen E."/>
            <person name="Andreopoulos B."/>
            <person name="Lu D."/>
            <person name="Skrede I."/>
            <person name="Drula E."/>
            <person name="Henrissat B."/>
            <person name="Morin E."/>
            <person name="Kohler A."/>
            <person name="Barry K."/>
            <person name="LaButti K."/>
            <person name="Morin E."/>
            <person name="Salamov A."/>
            <person name="Lipzen A."/>
            <person name="Mereny Z."/>
            <person name="Hegedus B."/>
            <person name="Baldrian P."/>
            <person name="Stursova M."/>
            <person name="Weitz H."/>
            <person name="Taylor A."/>
            <person name="Grigoriev I.V."/>
            <person name="Nagy L.G."/>
            <person name="Martin F."/>
            <person name="Kauserud H."/>
        </authorList>
    </citation>
    <scope>NUCLEOTIDE SEQUENCE</scope>
    <source>
        <strain evidence="3">9284</strain>
    </source>
</reference>
<dbReference type="AlphaFoldDB" id="A0AAD7CG04"/>
<proteinExistence type="predicted"/>
<name>A0AAD7CG04_9AGAR</name>
<keyword evidence="2" id="KW-0732">Signal</keyword>
<accession>A0AAD7CG04</accession>
<keyword evidence="1" id="KW-1133">Transmembrane helix</keyword>
<dbReference type="EMBL" id="JARKIF010000002">
    <property type="protein sequence ID" value="KAJ7647744.1"/>
    <property type="molecule type" value="Genomic_DNA"/>
</dbReference>
<sequence>MMFHRAVFAVFALLALTSAVPIDPKLQSVIAQKNNMGLINPVRRFLHLGNLLHTDSLQPSQANSNGSGRVVLSGAGMALTAAGVIVALM</sequence>
<feature type="signal peptide" evidence="2">
    <location>
        <begin position="1"/>
        <end position="19"/>
    </location>
</feature>
<dbReference type="Proteomes" id="UP001221142">
    <property type="component" value="Unassembled WGS sequence"/>
</dbReference>
<evidence type="ECO:0000313" key="3">
    <source>
        <dbReference type="EMBL" id="KAJ7647744.1"/>
    </source>
</evidence>
<evidence type="ECO:0000256" key="2">
    <source>
        <dbReference type="SAM" id="SignalP"/>
    </source>
</evidence>
<keyword evidence="1" id="KW-0812">Transmembrane</keyword>
<keyword evidence="1" id="KW-0472">Membrane</keyword>